<dbReference type="GO" id="GO:0016020">
    <property type="term" value="C:membrane"/>
    <property type="evidence" value="ECO:0007669"/>
    <property type="project" value="UniProtKB-SubCell"/>
</dbReference>
<feature type="transmembrane region" description="Helical" evidence="7">
    <location>
        <begin position="154"/>
        <end position="174"/>
    </location>
</feature>
<evidence type="ECO:0000256" key="7">
    <source>
        <dbReference type="SAM" id="Phobius"/>
    </source>
</evidence>
<evidence type="ECO:0000256" key="6">
    <source>
        <dbReference type="ARBA" id="ARBA00023136"/>
    </source>
</evidence>
<keyword evidence="3" id="KW-0479">Metal-binding</keyword>
<evidence type="ECO:0000256" key="5">
    <source>
        <dbReference type="ARBA" id="ARBA00022989"/>
    </source>
</evidence>
<organism evidence="9 10">
    <name type="scientific">Actinidia rufa</name>
    <dbReference type="NCBI Taxonomy" id="165716"/>
    <lineage>
        <taxon>Eukaryota</taxon>
        <taxon>Viridiplantae</taxon>
        <taxon>Streptophyta</taxon>
        <taxon>Embryophyta</taxon>
        <taxon>Tracheophyta</taxon>
        <taxon>Spermatophyta</taxon>
        <taxon>Magnoliopsida</taxon>
        <taxon>eudicotyledons</taxon>
        <taxon>Gunneridae</taxon>
        <taxon>Pentapetalae</taxon>
        <taxon>asterids</taxon>
        <taxon>Ericales</taxon>
        <taxon>Actinidiaceae</taxon>
        <taxon>Actinidia</taxon>
    </lineage>
</organism>
<dbReference type="Proteomes" id="UP000585474">
    <property type="component" value="Unassembled WGS sequence"/>
</dbReference>
<dbReference type="SUPFAM" id="SSF81653">
    <property type="entry name" value="Calcium ATPase, transduction domain A"/>
    <property type="match status" value="1"/>
</dbReference>
<keyword evidence="5 7" id="KW-1133">Transmembrane helix</keyword>
<accession>A0A7J0ERN4</accession>
<comment type="subcellular location">
    <subcellularLocation>
        <location evidence="1">Membrane</location>
    </subcellularLocation>
</comment>
<dbReference type="Gene3D" id="2.70.150.10">
    <property type="entry name" value="Calcium-transporting ATPase, cytoplasmic transduction domain A"/>
    <property type="match status" value="1"/>
</dbReference>
<dbReference type="Pfam" id="PF00122">
    <property type="entry name" value="E1-E2_ATPase"/>
    <property type="match status" value="1"/>
</dbReference>
<dbReference type="FunFam" id="2.70.150.10:FF:000002">
    <property type="entry name" value="Copper-transporting ATPase 1, putative"/>
    <property type="match status" value="1"/>
</dbReference>
<keyword evidence="10" id="KW-1185">Reference proteome</keyword>
<name>A0A7J0ERN4_9ERIC</name>
<evidence type="ECO:0000256" key="2">
    <source>
        <dbReference type="ARBA" id="ARBA00022692"/>
    </source>
</evidence>
<dbReference type="GO" id="GO:0055070">
    <property type="term" value="P:copper ion homeostasis"/>
    <property type="evidence" value="ECO:0007669"/>
    <property type="project" value="TreeGrafter"/>
</dbReference>
<dbReference type="InterPro" id="IPR008250">
    <property type="entry name" value="ATPase_P-typ_transduc_dom_A_sf"/>
</dbReference>
<evidence type="ECO:0000259" key="8">
    <source>
        <dbReference type="Pfam" id="PF00122"/>
    </source>
</evidence>
<evidence type="ECO:0000256" key="3">
    <source>
        <dbReference type="ARBA" id="ARBA00022723"/>
    </source>
</evidence>
<evidence type="ECO:0000313" key="10">
    <source>
        <dbReference type="Proteomes" id="UP000585474"/>
    </source>
</evidence>
<sequence length="192" mass="20442">MLIAFVLLGRNLEQRAKIKATSDMTSLLSALPAKARLLVKGDLEESSSTVEVPCNNLSVGDHIVILPGDRVPADGIVRAGRSAVDESSFTGEPLPVTKLPGAEVAAGTINLNGTITVEVQRSGGETAIGDIVRLVEEAQSREAPVQRLADKVPLLLLLILFSCLSLLVKIQGWIRLTASSYVTLAMDFLAVW</sequence>
<dbReference type="OrthoDB" id="432719at2759"/>
<keyword evidence="4" id="KW-1278">Translocase</keyword>
<dbReference type="PANTHER" id="PTHR43520:SF22">
    <property type="entry name" value="COPPER-TRANSPORTING ATPASE PAA1, CHLOROPLASTIC"/>
    <property type="match status" value="1"/>
</dbReference>
<dbReference type="EMBL" id="BJWL01000006">
    <property type="protein sequence ID" value="GFY89141.1"/>
    <property type="molecule type" value="Genomic_DNA"/>
</dbReference>
<gene>
    <name evidence="9" type="ORF">Acr_06g0010810</name>
</gene>
<evidence type="ECO:0000256" key="1">
    <source>
        <dbReference type="ARBA" id="ARBA00004370"/>
    </source>
</evidence>
<comment type="caution">
    <text evidence="9">The sequence shown here is derived from an EMBL/GenBank/DDBJ whole genome shotgun (WGS) entry which is preliminary data.</text>
</comment>
<protein>
    <submittedName>
        <fullName evidence="9">P-type ATP-ase 1</fullName>
    </submittedName>
</protein>
<dbReference type="PANTHER" id="PTHR43520">
    <property type="entry name" value="ATP7, ISOFORM B"/>
    <property type="match status" value="1"/>
</dbReference>
<dbReference type="GO" id="GO:0005507">
    <property type="term" value="F:copper ion binding"/>
    <property type="evidence" value="ECO:0007669"/>
    <property type="project" value="TreeGrafter"/>
</dbReference>
<evidence type="ECO:0000256" key="4">
    <source>
        <dbReference type="ARBA" id="ARBA00022967"/>
    </source>
</evidence>
<reference evidence="9 10" key="1">
    <citation type="submission" date="2019-07" db="EMBL/GenBank/DDBJ databases">
        <title>De Novo Assembly of kiwifruit Actinidia rufa.</title>
        <authorList>
            <person name="Sugita-Konishi S."/>
            <person name="Sato K."/>
            <person name="Mori E."/>
            <person name="Abe Y."/>
            <person name="Kisaki G."/>
            <person name="Hamano K."/>
            <person name="Suezawa K."/>
            <person name="Otani M."/>
            <person name="Fukuda T."/>
            <person name="Manabe T."/>
            <person name="Gomi K."/>
            <person name="Tabuchi M."/>
            <person name="Akimitsu K."/>
            <person name="Kataoka I."/>
        </authorList>
    </citation>
    <scope>NUCLEOTIDE SEQUENCE [LARGE SCALE GENOMIC DNA]</scope>
    <source>
        <strain evidence="10">cv. Fuchu</strain>
    </source>
</reference>
<keyword evidence="6 7" id="KW-0472">Membrane</keyword>
<keyword evidence="2 7" id="KW-0812">Transmembrane</keyword>
<proteinExistence type="predicted"/>
<dbReference type="InterPro" id="IPR059000">
    <property type="entry name" value="ATPase_P-type_domA"/>
</dbReference>
<feature type="domain" description="P-type ATPase A" evidence="8">
    <location>
        <begin position="45"/>
        <end position="136"/>
    </location>
</feature>
<dbReference type="GO" id="GO:0043682">
    <property type="term" value="F:P-type divalent copper transporter activity"/>
    <property type="evidence" value="ECO:0007669"/>
    <property type="project" value="TreeGrafter"/>
</dbReference>
<dbReference type="AlphaFoldDB" id="A0A7J0ERN4"/>
<evidence type="ECO:0000313" key="9">
    <source>
        <dbReference type="EMBL" id="GFY89141.1"/>
    </source>
</evidence>